<name>A0A932ZVD9_UNCTE</name>
<comment type="caution">
    <text evidence="3">The sequence shown here is derived from an EMBL/GenBank/DDBJ whole genome shotgun (WGS) entry which is preliminary data.</text>
</comment>
<accession>A0A932ZVD9</accession>
<evidence type="ECO:0000313" key="4">
    <source>
        <dbReference type="Proteomes" id="UP000752292"/>
    </source>
</evidence>
<protein>
    <submittedName>
        <fullName evidence="3">Uncharacterized protein</fullName>
    </submittedName>
</protein>
<evidence type="ECO:0000256" key="1">
    <source>
        <dbReference type="SAM" id="MobiDB-lite"/>
    </source>
</evidence>
<feature type="region of interest" description="Disordered" evidence="1">
    <location>
        <begin position="68"/>
        <end position="93"/>
    </location>
</feature>
<gene>
    <name evidence="3" type="ORF">HY618_00470</name>
</gene>
<keyword evidence="2" id="KW-0812">Transmembrane</keyword>
<evidence type="ECO:0000313" key="3">
    <source>
        <dbReference type="EMBL" id="MBI4250907.1"/>
    </source>
</evidence>
<organism evidence="3 4">
    <name type="scientific">Tectimicrobiota bacterium</name>
    <dbReference type="NCBI Taxonomy" id="2528274"/>
    <lineage>
        <taxon>Bacteria</taxon>
        <taxon>Pseudomonadati</taxon>
        <taxon>Nitrospinota/Tectimicrobiota group</taxon>
        <taxon>Candidatus Tectimicrobiota</taxon>
    </lineage>
</organism>
<dbReference type="AlphaFoldDB" id="A0A932ZVD9"/>
<evidence type="ECO:0000256" key="2">
    <source>
        <dbReference type="SAM" id="Phobius"/>
    </source>
</evidence>
<dbReference type="Proteomes" id="UP000752292">
    <property type="component" value="Unassembled WGS sequence"/>
</dbReference>
<reference evidence="3" key="1">
    <citation type="submission" date="2020-07" db="EMBL/GenBank/DDBJ databases">
        <title>Huge and variable diversity of episymbiotic CPR bacteria and DPANN archaea in groundwater ecosystems.</title>
        <authorList>
            <person name="He C.Y."/>
            <person name="Keren R."/>
            <person name="Whittaker M."/>
            <person name="Farag I.F."/>
            <person name="Doudna J."/>
            <person name="Cate J.H.D."/>
            <person name="Banfield J.F."/>
        </authorList>
    </citation>
    <scope>NUCLEOTIDE SEQUENCE</scope>
    <source>
        <strain evidence="3">NC_groundwater_1370_Ag_S-0.2um_69_93</strain>
    </source>
</reference>
<feature type="transmembrane region" description="Helical" evidence="2">
    <location>
        <begin position="46"/>
        <end position="64"/>
    </location>
</feature>
<feature type="non-terminal residue" evidence="3">
    <location>
        <position position="1"/>
    </location>
</feature>
<dbReference type="EMBL" id="JACQRX010000022">
    <property type="protein sequence ID" value="MBI4250907.1"/>
    <property type="molecule type" value="Genomic_DNA"/>
</dbReference>
<proteinExistence type="predicted"/>
<keyword evidence="2" id="KW-1133">Transmembrane helix</keyword>
<keyword evidence="2" id="KW-0472">Membrane</keyword>
<sequence>LRLSAGFMGTALLLLGSYVALAGMREWNRPGKEKGRESALKMMGPGAVIAGVGMAVLLTAALILPERLRPPHEHPEPAQGRAAPGGPRSLRGY</sequence>